<name>A0ABD1FU98_SALDI</name>
<gene>
    <name evidence="1" type="ORF">AAHA92_31181</name>
</gene>
<keyword evidence="2" id="KW-1185">Reference proteome</keyword>
<comment type="caution">
    <text evidence="1">The sequence shown here is derived from an EMBL/GenBank/DDBJ whole genome shotgun (WGS) entry which is preliminary data.</text>
</comment>
<dbReference type="PANTHER" id="PTHR31509">
    <property type="entry name" value="BPS1-LIKE PROTEIN"/>
    <property type="match status" value="1"/>
</dbReference>
<protein>
    <submittedName>
        <fullName evidence="1">Uncharacterized protein</fullName>
    </submittedName>
</protein>
<dbReference type="AlphaFoldDB" id="A0ABD1FU98"/>
<accession>A0ABD1FU98</accession>
<organism evidence="1 2">
    <name type="scientific">Salvia divinorum</name>
    <name type="common">Maria pastora</name>
    <name type="synonym">Diviner's sage</name>
    <dbReference type="NCBI Taxonomy" id="28513"/>
    <lineage>
        <taxon>Eukaryota</taxon>
        <taxon>Viridiplantae</taxon>
        <taxon>Streptophyta</taxon>
        <taxon>Embryophyta</taxon>
        <taxon>Tracheophyta</taxon>
        <taxon>Spermatophyta</taxon>
        <taxon>Magnoliopsida</taxon>
        <taxon>eudicotyledons</taxon>
        <taxon>Gunneridae</taxon>
        <taxon>Pentapetalae</taxon>
        <taxon>asterids</taxon>
        <taxon>lamiids</taxon>
        <taxon>Lamiales</taxon>
        <taxon>Lamiaceae</taxon>
        <taxon>Nepetoideae</taxon>
        <taxon>Mentheae</taxon>
        <taxon>Salviinae</taxon>
        <taxon>Salvia</taxon>
        <taxon>Salvia subgen. Calosphace</taxon>
    </lineage>
</organism>
<dbReference type="Proteomes" id="UP001567538">
    <property type="component" value="Unassembled WGS sequence"/>
</dbReference>
<dbReference type="EMBL" id="JBEAFC010000012">
    <property type="protein sequence ID" value="KAL1535085.1"/>
    <property type="molecule type" value="Genomic_DNA"/>
</dbReference>
<evidence type="ECO:0000313" key="2">
    <source>
        <dbReference type="Proteomes" id="UP001567538"/>
    </source>
</evidence>
<evidence type="ECO:0000313" key="1">
    <source>
        <dbReference type="EMBL" id="KAL1535085.1"/>
    </source>
</evidence>
<proteinExistence type="predicted"/>
<reference evidence="1 2" key="1">
    <citation type="submission" date="2024-06" db="EMBL/GenBank/DDBJ databases">
        <title>A chromosome level genome sequence of Diviner's sage (Salvia divinorum).</title>
        <authorList>
            <person name="Ford S.A."/>
            <person name="Ro D.-K."/>
            <person name="Ness R.W."/>
            <person name="Phillips M.A."/>
        </authorList>
    </citation>
    <scope>NUCLEOTIDE SEQUENCE [LARGE SCALE GENOMIC DNA]</scope>
    <source>
        <strain evidence="1">SAF-2024a</strain>
        <tissue evidence="1">Leaf</tissue>
    </source>
</reference>
<sequence length="276" mass="30527">MVVLVEKLGRSLNFPSSSKPKPLDRHLKSAPLADFRSKISEFIAGMGSELLSLKGFNKCFELIHTSNSALADLAIQIDYPMRQWGPCLTAEYLSCTSDLLSLSNAVTSSVSHLTHAKMRLLHALSTSPATSAAARLAAPPQQKIRFEKAIMLGERGACSRQERVLLEALIMCRKLGLLALGLVVSGLCGDAESYMEMRRKAGGIDDPLLKEVDMRFCKEVVVMEEVGEVEMGVEEVKRRLKVMEDSLQRINTQTDHLFSQLLNARNKLIAHISFPE</sequence>